<dbReference type="PANTHER" id="PTHR39336">
    <property type="entry name" value="PYRIDOXAMINE PHOSPHATE OXIDASE FAMILY PROTEIN (AFU_ORTHOLOGUE AFUA_6G11440)"/>
    <property type="match status" value="1"/>
</dbReference>
<dbReference type="Pfam" id="PF01243">
    <property type="entry name" value="PNPOx_N"/>
    <property type="match status" value="1"/>
</dbReference>
<protein>
    <recommendedName>
        <fullName evidence="1">Pyridoxamine 5'-phosphate oxidase N-terminal domain-containing protein</fullName>
    </recommendedName>
</protein>
<dbReference type="EMBL" id="ACYE01000141">
    <property type="protein sequence ID" value="EFE42555.1"/>
    <property type="molecule type" value="Genomic_DNA"/>
</dbReference>
<dbReference type="SUPFAM" id="SSF50475">
    <property type="entry name" value="FMN-binding split barrel"/>
    <property type="match status" value="1"/>
</dbReference>
<gene>
    <name evidence="2" type="ORF">TRV_02695</name>
</gene>
<sequence>MVKFYPSIEPDHREWMLNQPVFFVASAPSFGKHINISPKGLPSTSLAILSPNQAAYVDATGSGNETLSHVRENGRITVMFCSFESSPRILRLFCTGKVIEFDDPAFKGWVGKMGVSDRYIPSARAVIALDIFQVRSTVYVYVLFYIYSTISESLRPNVLQVQTSCGYGVPLLALRTDADTGAVKPYLQDRDTLVDWAEKQAEKKQLSKYMNAWNAESLDGLPGLRAAMIARGQSDAAVSLSIALCKYRRPLEIVSAVLMAVLALWLAGCLKQPAFFGRTGVIL</sequence>
<dbReference type="OrthoDB" id="539398at2759"/>
<dbReference type="InterPro" id="IPR011576">
    <property type="entry name" value="Pyridox_Oxase_N"/>
</dbReference>
<evidence type="ECO:0000259" key="1">
    <source>
        <dbReference type="Pfam" id="PF01243"/>
    </source>
</evidence>
<keyword evidence="3" id="KW-1185">Reference proteome</keyword>
<reference evidence="3" key="1">
    <citation type="journal article" date="2011" name="Genome Biol.">
        <title>Comparative and functional genomics provide insights into the pathogenicity of dermatophytic fungi.</title>
        <authorList>
            <person name="Burmester A."/>
            <person name="Shelest E."/>
            <person name="Gloeckner G."/>
            <person name="Heddergott C."/>
            <person name="Schindler S."/>
            <person name="Staib P."/>
            <person name="Heidel A."/>
            <person name="Felder M."/>
            <person name="Petzold A."/>
            <person name="Szafranski K."/>
            <person name="Feuermann M."/>
            <person name="Pedruzzi I."/>
            <person name="Priebe S."/>
            <person name="Groth M."/>
            <person name="Winkler R."/>
            <person name="Li W."/>
            <person name="Kniemeyer O."/>
            <person name="Schroeckh V."/>
            <person name="Hertweck C."/>
            <person name="Hube B."/>
            <person name="White T.C."/>
            <person name="Platzer M."/>
            <person name="Guthke R."/>
            <person name="Heitman J."/>
            <person name="Woestemeyer J."/>
            <person name="Zipfel P.F."/>
            <person name="Monod M."/>
            <person name="Brakhage A.A."/>
        </authorList>
    </citation>
    <scope>NUCLEOTIDE SEQUENCE [LARGE SCALE GENOMIC DNA]</scope>
    <source>
        <strain evidence="3">HKI 0517</strain>
    </source>
</reference>
<organism evidence="2 3">
    <name type="scientific">Trichophyton verrucosum (strain HKI 0517)</name>
    <dbReference type="NCBI Taxonomy" id="663202"/>
    <lineage>
        <taxon>Eukaryota</taxon>
        <taxon>Fungi</taxon>
        <taxon>Dikarya</taxon>
        <taxon>Ascomycota</taxon>
        <taxon>Pezizomycotina</taxon>
        <taxon>Eurotiomycetes</taxon>
        <taxon>Eurotiomycetidae</taxon>
        <taxon>Onygenales</taxon>
        <taxon>Arthrodermataceae</taxon>
        <taxon>Trichophyton</taxon>
    </lineage>
</organism>
<dbReference type="Gene3D" id="2.30.110.10">
    <property type="entry name" value="Electron Transport, Fmn-binding Protein, Chain A"/>
    <property type="match status" value="1"/>
</dbReference>
<dbReference type="RefSeq" id="XP_003023173.1">
    <property type="nucleotide sequence ID" value="XM_003023127.1"/>
</dbReference>
<dbReference type="AlphaFoldDB" id="D4D6H0"/>
<dbReference type="KEGG" id="tve:TRV_02695"/>
<dbReference type="PANTHER" id="PTHR39336:SF1">
    <property type="entry name" value="PYRIDOXAMINE PHOSPHATE OXIDASE FAMILY PROTEIN (AFU_ORTHOLOGUE AFUA_6G11440)"/>
    <property type="match status" value="1"/>
</dbReference>
<evidence type="ECO:0000313" key="3">
    <source>
        <dbReference type="Proteomes" id="UP000008383"/>
    </source>
</evidence>
<evidence type="ECO:0000313" key="2">
    <source>
        <dbReference type="EMBL" id="EFE42555.1"/>
    </source>
</evidence>
<dbReference type="HOGENOM" id="CLU_054794_1_0_1"/>
<proteinExistence type="predicted"/>
<name>D4D6H0_TRIVH</name>
<feature type="domain" description="Pyridoxamine 5'-phosphate oxidase N-terminal" evidence="1">
    <location>
        <begin position="9"/>
        <end position="136"/>
    </location>
</feature>
<dbReference type="InterPro" id="IPR012349">
    <property type="entry name" value="Split_barrel_FMN-bd"/>
</dbReference>
<accession>D4D6H0</accession>
<dbReference type="Proteomes" id="UP000008383">
    <property type="component" value="Unassembled WGS sequence"/>
</dbReference>
<dbReference type="GeneID" id="9583193"/>
<comment type="caution">
    <text evidence="2">The sequence shown here is derived from an EMBL/GenBank/DDBJ whole genome shotgun (WGS) entry which is preliminary data.</text>
</comment>